<organism evidence="2 3">
    <name type="scientific">Cuscuta europaea</name>
    <name type="common">European dodder</name>
    <dbReference type="NCBI Taxonomy" id="41803"/>
    <lineage>
        <taxon>Eukaryota</taxon>
        <taxon>Viridiplantae</taxon>
        <taxon>Streptophyta</taxon>
        <taxon>Embryophyta</taxon>
        <taxon>Tracheophyta</taxon>
        <taxon>Spermatophyta</taxon>
        <taxon>Magnoliopsida</taxon>
        <taxon>eudicotyledons</taxon>
        <taxon>Gunneridae</taxon>
        <taxon>Pentapetalae</taxon>
        <taxon>asterids</taxon>
        <taxon>lamiids</taxon>
        <taxon>Solanales</taxon>
        <taxon>Convolvulaceae</taxon>
        <taxon>Cuscuteae</taxon>
        <taxon>Cuscuta</taxon>
        <taxon>Cuscuta subgen. Cuscuta</taxon>
    </lineage>
</organism>
<accession>A0A9P1E8I8</accession>
<feature type="compositionally biased region" description="Basic and acidic residues" evidence="1">
    <location>
        <begin position="1"/>
        <end position="17"/>
    </location>
</feature>
<protein>
    <submittedName>
        <fullName evidence="2">Uncharacterized protein</fullName>
    </submittedName>
</protein>
<dbReference type="AlphaFoldDB" id="A0A9P1E8I8"/>
<feature type="region of interest" description="Disordered" evidence="1">
    <location>
        <begin position="1"/>
        <end position="21"/>
    </location>
</feature>
<keyword evidence="3" id="KW-1185">Reference proteome</keyword>
<reference evidence="2" key="1">
    <citation type="submission" date="2022-07" db="EMBL/GenBank/DDBJ databases">
        <authorList>
            <person name="Macas J."/>
            <person name="Novak P."/>
            <person name="Neumann P."/>
        </authorList>
    </citation>
    <scope>NUCLEOTIDE SEQUENCE</scope>
</reference>
<evidence type="ECO:0000313" key="3">
    <source>
        <dbReference type="Proteomes" id="UP001152484"/>
    </source>
</evidence>
<dbReference type="Proteomes" id="UP001152484">
    <property type="component" value="Unassembled WGS sequence"/>
</dbReference>
<dbReference type="EMBL" id="CAMAPE010000019">
    <property type="protein sequence ID" value="CAH9088278.1"/>
    <property type="molecule type" value="Genomic_DNA"/>
</dbReference>
<evidence type="ECO:0000313" key="2">
    <source>
        <dbReference type="EMBL" id="CAH9088278.1"/>
    </source>
</evidence>
<sequence>MKPETKGMSEGHGRSLDIKTGTYMDSRSSVFGCKSRGLAENMMKKRRDEKEATVLLARPPPESPSWSAEECRVWKMTSEICFSSILFC</sequence>
<comment type="caution">
    <text evidence="2">The sequence shown here is derived from an EMBL/GenBank/DDBJ whole genome shotgun (WGS) entry which is preliminary data.</text>
</comment>
<evidence type="ECO:0000256" key="1">
    <source>
        <dbReference type="SAM" id="MobiDB-lite"/>
    </source>
</evidence>
<gene>
    <name evidence="2" type="ORF">CEURO_LOCUS10420</name>
</gene>
<name>A0A9P1E8I8_CUSEU</name>
<proteinExistence type="predicted"/>